<dbReference type="OrthoDB" id="1364003at2"/>
<accession>A0A2S1LHL9</accession>
<gene>
    <name evidence="1" type="ORF">FFWV33_18030</name>
</gene>
<dbReference type="KEGG" id="ffa:FFWV33_18030"/>
<evidence type="ECO:0000313" key="1">
    <source>
        <dbReference type="EMBL" id="AWG23290.1"/>
    </source>
</evidence>
<dbReference type="Proteomes" id="UP000244527">
    <property type="component" value="Chromosome"/>
</dbReference>
<organism evidence="1 2">
    <name type="scientific">Flavobacterium faecale</name>
    <dbReference type="NCBI Taxonomy" id="1355330"/>
    <lineage>
        <taxon>Bacteria</taxon>
        <taxon>Pseudomonadati</taxon>
        <taxon>Bacteroidota</taxon>
        <taxon>Flavobacteriia</taxon>
        <taxon>Flavobacteriales</taxon>
        <taxon>Flavobacteriaceae</taxon>
        <taxon>Flavobacterium</taxon>
    </lineage>
</organism>
<dbReference type="EMBL" id="CP020918">
    <property type="protein sequence ID" value="AWG23290.1"/>
    <property type="molecule type" value="Genomic_DNA"/>
</dbReference>
<proteinExistence type="predicted"/>
<dbReference type="InterPro" id="IPR005368">
    <property type="entry name" value="UPF0175"/>
</dbReference>
<dbReference type="RefSeq" id="WP_108742189.1">
    <property type="nucleotide sequence ID" value="NZ_CP020918.1"/>
</dbReference>
<evidence type="ECO:0000313" key="2">
    <source>
        <dbReference type="Proteomes" id="UP000244527"/>
    </source>
</evidence>
<name>A0A2S1LHL9_9FLAO</name>
<sequence length="82" mass="9159">MAQIITIEFPDSLANSMRMSKSEFGREIKISGLVKLFELGKISSGTASKVLQLSRIEFLELLAKYSVGFLNVEDLNEDFQNA</sequence>
<dbReference type="AlphaFoldDB" id="A0A2S1LHL9"/>
<protein>
    <submittedName>
        <fullName evidence="1">Fis family transcriptional regulator</fullName>
    </submittedName>
</protein>
<reference evidence="1 2" key="1">
    <citation type="submission" date="2017-04" db="EMBL/GenBank/DDBJ databases">
        <title>Compelte genome sequence of WV33.</title>
        <authorList>
            <person name="Lee P.C."/>
        </authorList>
    </citation>
    <scope>NUCLEOTIDE SEQUENCE [LARGE SCALE GENOMIC DNA]</scope>
    <source>
        <strain evidence="1 2">WV33</strain>
    </source>
</reference>
<keyword evidence="2" id="KW-1185">Reference proteome</keyword>
<dbReference type="Pfam" id="PF03683">
    <property type="entry name" value="UPF0175"/>
    <property type="match status" value="1"/>
</dbReference>